<feature type="compositionally biased region" description="Low complexity" evidence="1">
    <location>
        <begin position="108"/>
        <end position="119"/>
    </location>
</feature>
<evidence type="ECO:0000313" key="3">
    <source>
        <dbReference type="Proteomes" id="UP001519460"/>
    </source>
</evidence>
<keyword evidence="3" id="KW-1185">Reference proteome</keyword>
<feature type="region of interest" description="Disordered" evidence="1">
    <location>
        <begin position="47"/>
        <end position="161"/>
    </location>
</feature>
<dbReference type="AlphaFoldDB" id="A0ABD0LS28"/>
<dbReference type="EMBL" id="JACVVK020000028">
    <property type="protein sequence ID" value="KAK7501966.1"/>
    <property type="molecule type" value="Genomic_DNA"/>
</dbReference>
<evidence type="ECO:0000313" key="2">
    <source>
        <dbReference type="EMBL" id="KAK7501966.1"/>
    </source>
</evidence>
<gene>
    <name evidence="2" type="ORF">BaRGS_00006718</name>
</gene>
<name>A0ABD0LS28_9CAEN</name>
<proteinExistence type="predicted"/>
<dbReference type="Proteomes" id="UP001519460">
    <property type="component" value="Unassembled WGS sequence"/>
</dbReference>
<evidence type="ECO:0000256" key="1">
    <source>
        <dbReference type="SAM" id="MobiDB-lite"/>
    </source>
</evidence>
<feature type="compositionally biased region" description="Basic and acidic residues" evidence="1">
    <location>
        <begin position="136"/>
        <end position="147"/>
    </location>
</feature>
<reference evidence="2 3" key="1">
    <citation type="journal article" date="2023" name="Sci. Data">
        <title>Genome assembly of the Korean intertidal mud-creeper Batillaria attramentaria.</title>
        <authorList>
            <person name="Patra A.K."/>
            <person name="Ho P.T."/>
            <person name="Jun S."/>
            <person name="Lee S.J."/>
            <person name="Kim Y."/>
            <person name="Won Y.J."/>
        </authorList>
    </citation>
    <scope>NUCLEOTIDE SEQUENCE [LARGE SCALE GENOMIC DNA]</scope>
    <source>
        <strain evidence="2">Wonlab-2016</strain>
    </source>
</reference>
<protein>
    <submittedName>
        <fullName evidence="2">Uncharacterized protein</fullName>
    </submittedName>
</protein>
<organism evidence="2 3">
    <name type="scientific">Batillaria attramentaria</name>
    <dbReference type="NCBI Taxonomy" id="370345"/>
    <lineage>
        <taxon>Eukaryota</taxon>
        <taxon>Metazoa</taxon>
        <taxon>Spiralia</taxon>
        <taxon>Lophotrochozoa</taxon>
        <taxon>Mollusca</taxon>
        <taxon>Gastropoda</taxon>
        <taxon>Caenogastropoda</taxon>
        <taxon>Sorbeoconcha</taxon>
        <taxon>Cerithioidea</taxon>
        <taxon>Batillariidae</taxon>
        <taxon>Batillaria</taxon>
    </lineage>
</organism>
<feature type="compositionally biased region" description="Polar residues" evidence="1">
    <location>
        <begin position="58"/>
        <end position="84"/>
    </location>
</feature>
<sequence>MTDSDSSHCTLLMAVPQRKLSSNLWRYLRWCFIGSKQQRHVVHPVDEEHRPLQDVPASETTGPYATCTADDTQPTDAQRPSMQPSDDHTSNEQPCGATGNMNNVQPASGSQTSSANSSPKSDRSSLSDMVAPGPGTEHHQRDLDFNRKAASCQESMTEHIV</sequence>
<accession>A0ABD0LS28</accession>
<comment type="caution">
    <text evidence="2">The sequence shown here is derived from an EMBL/GenBank/DDBJ whole genome shotgun (WGS) entry which is preliminary data.</text>
</comment>